<evidence type="ECO:0000256" key="6">
    <source>
        <dbReference type="ARBA" id="ARBA00023143"/>
    </source>
</evidence>
<protein>
    <recommendedName>
        <fullName evidence="4 7">Flagellar hook-associated protein 1</fullName>
        <shortName evidence="7">HAP1</shortName>
    </recommendedName>
</protein>
<dbReference type="SUPFAM" id="SSF64518">
    <property type="entry name" value="Phase 1 flagellin"/>
    <property type="match status" value="1"/>
</dbReference>
<dbReference type="InterPro" id="IPR002371">
    <property type="entry name" value="FlgK"/>
</dbReference>
<dbReference type="GO" id="GO:0009424">
    <property type="term" value="C:bacterial-type flagellum hook"/>
    <property type="evidence" value="ECO:0007669"/>
    <property type="project" value="UniProtKB-UniRule"/>
</dbReference>
<keyword evidence="12" id="KW-1185">Reference proteome</keyword>
<evidence type="ECO:0000313" key="11">
    <source>
        <dbReference type="EMBL" id="KAA9022055.1"/>
    </source>
</evidence>
<dbReference type="InterPro" id="IPR053927">
    <property type="entry name" value="FlgK_helical"/>
</dbReference>
<gene>
    <name evidence="7 11" type="primary">flgK</name>
    <name evidence="11" type="ORF">F4V44_16195</name>
</gene>
<dbReference type="AlphaFoldDB" id="A0A5J5HPZ9"/>
<evidence type="ECO:0000256" key="7">
    <source>
        <dbReference type="RuleBase" id="RU362065"/>
    </source>
</evidence>
<evidence type="ECO:0000259" key="8">
    <source>
        <dbReference type="Pfam" id="PF00460"/>
    </source>
</evidence>
<reference evidence="11 12" key="1">
    <citation type="submission" date="2019-09" db="EMBL/GenBank/DDBJ databases">
        <title>Whole genome sequences of isolates from the Mars Exploration Rovers.</title>
        <authorList>
            <person name="Seuylemezian A."/>
            <person name="Vaishampayan P."/>
        </authorList>
    </citation>
    <scope>NUCLEOTIDE SEQUENCE [LARGE SCALE GENOMIC DNA]</scope>
    <source>
        <strain evidence="11 12">MER_TA_151</strain>
    </source>
</reference>
<dbReference type="Pfam" id="PF06429">
    <property type="entry name" value="Flg_bbr_C"/>
    <property type="match status" value="1"/>
</dbReference>
<proteinExistence type="inferred from homology"/>
<dbReference type="OrthoDB" id="9802553at2"/>
<keyword evidence="6 7" id="KW-0975">Bacterial flagellum</keyword>
<dbReference type="Pfam" id="PF00460">
    <property type="entry name" value="Flg_bb_rod"/>
    <property type="match status" value="1"/>
</dbReference>
<evidence type="ECO:0000256" key="1">
    <source>
        <dbReference type="ARBA" id="ARBA00004365"/>
    </source>
</evidence>
<name>A0A5J5HPZ9_9BACI</name>
<dbReference type="GO" id="GO:0044780">
    <property type="term" value="P:bacterial-type flagellum assembly"/>
    <property type="evidence" value="ECO:0007669"/>
    <property type="project" value="InterPro"/>
</dbReference>
<organism evidence="11 12">
    <name type="scientific">Niallia endozanthoxylica</name>
    <dbReference type="NCBI Taxonomy" id="2036016"/>
    <lineage>
        <taxon>Bacteria</taxon>
        <taxon>Bacillati</taxon>
        <taxon>Bacillota</taxon>
        <taxon>Bacilli</taxon>
        <taxon>Bacillales</taxon>
        <taxon>Bacillaceae</taxon>
        <taxon>Niallia</taxon>
    </lineage>
</organism>
<evidence type="ECO:0000256" key="2">
    <source>
        <dbReference type="ARBA" id="ARBA00004613"/>
    </source>
</evidence>
<evidence type="ECO:0000256" key="4">
    <source>
        <dbReference type="ARBA" id="ARBA00016244"/>
    </source>
</evidence>
<comment type="subcellular location">
    <subcellularLocation>
        <location evidence="1 7">Bacterial flagellum</location>
    </subcellularLocation>
    <subcellularLocation>
        <location evidence="2 7">Secreted</location>
    </subcellularLocation>
</comment>
<dbReference type="EMBL" id="VYKL01000025">
    <property type="protein sequence ID" value="KAA9022055.1"/>
    <property type="molecule type" value="Genomic_DNA"/>
</dbReference>
<dbReference type="RefSeq" id="WP_150441050.1">
    <property type="nucleotide sequence ID" value="NZ_VYKL01000025.1"/>
</dbReference>
<comment type="caution">
    <text evidence="11">The sequence shown here is derived from an EMBL/GenBank/DDBJ whole genome shotgun (WGS) entry which is preliminary data.</text>
</comment>
<evidence type="ECO:0000256" key="5">
    <source>
        <dbReference type="ARBA" id="ARBA00022525"/>
    </source>
</evidence>
<keyword evidence="11" id="KW-0966">Cell projection</keyword>
<keyword evidence="11" id="KW-0969">Cilium</keyword>
<dbReference type="PANTHER" id="PTHR30033:SF1">
    <property type="entry name" value="FLAGELLAR HOOK-ASSOCIATED PROTEIN 1"/>
    <property type="match status" value="1"/>
</dbReference>
<dbReference type="GO" id="GO:0005198">
    <property type="term" value="F:structural molecule activity"/>
    <property type="evidence" value="ECO:0007669"/>
    <property type="project" value="UniProtKB-UniRule"/>
</dbReference>
<dbReference type="PANTHER" id="PTHR30033">
    <property type="entry name" value="FLAGELLAR HOOK-ASSOCIATED PROTEIN 1"/>
    <property type="match status" value="1"/>
</dbReference>
<comment type="similarity">
    <text evidence="3 7">Belongs to the flagella basal body rod proteins family.</text>
</comment>
<evidence type="ECO:0000313" key="12">
    <source>
        <dbReference type="Proteomes" id="UP000326671"/>
    </source>
</evidence>
<evidence type="ECO:0000256" key="3">
    <source>
        <dbReference type="ARBA" id="ARBA00009677"/>
    </source>
</evidence>
<feature type="domain" description="Flagellar basal-body/hook protein C-terminal" evidence="9">
    <location>
        <begin position="495"/>
        <end position="538"/>
    </location>
</feature>
<accession>A0A5J5HPZ9</accession>
<dbReference type="Proteomes" id="UP000326671">
    <property type="component" value="Unassembled WGS sequence"/>
</dbReference>
<feature type="domain" description="Flagellar basal body rod protein N-terminal" evidence="8">
    <location>
        <begin position="8"/>
        <end position="38"/>
    </location>
</feature>
<evidence type="ECO:0000259" key="10">
    <source>
        <dbReference type="Pfam" id="PF22638"/>
    </source>
</evidence>
<keyword evidence="11" id="KW-0282">Flagellum</keyword>
<dbReference type="NCBIfam" id="TIGR02492">
    <property type="entry name" value="flgK_ends"/>
    <property type="match status" value="1"/>
</dbReference>
<dbReference type="InterPro" id="IPR010930">
    <property type="entry name" value="Flg_bb/hook_C_dom"/>
</dbReference>
<keyword evidence="5 7" id="KW-0964">Secreted</keyword>
<dbReference type="PRINTS" id="PR01005">
    <property type="entry name" value="FLGHOOKAP1"/>
</dbReference>
<evidence type="ECO:0000259" key="9">
    <source>
        <dbReference type="Pfam" id="PF06429"/>
    </source>
</evidence>
<dbReference type="InterPro" id="IPR001444">
    <property type="entry name" value="Flag_bb_rod_N"/>
</dbReference>
<sequence>MRSTFHGLETARRAMTTQQAALLTTGHNIANANTPGYTRQRVNLQTTEPYPAASLNRPQIPGQIGSGVKVGDVQRIRDSFTDMQLRNETSKLGYWESRAEQLSQMESIMNEPSQTGLASSIDQFWNSLQDLASQPQNNGARRVVRQRGIALADTFNYLSSSLQAVQKNFRNEIKDSEHNVNSVLRQINMLNKQISDVEPHGLLPNDLYDERDRLLDELSTMVNIKVESKSSSGHTSPNAEGLVNIYLASPQGDILLDENSKPIKLIDSETNKAIGFHIQYENRLELGSPVTSIKFFELDAEAGFKGLTEAQADESNAAVYQLTDVTKFNTNGKLRGYMEGYGYKTSEGKVEGLFNRMLSDLDTMAYTFVTEFNKVHQSGWSPIEIRTETDTQQNFFTLPEGVKGAAANIKVADKILEDVDYIAAAQKTVDEVAYIGNGTNALALADVKDAVLNYGGNQTNLQTFYQGMIGTLGDNASQANRMSEVAGVLKDSLNQQRMSTSSVSLDEEMTDMIKFQHAYNAAARNITLIDEMLDKIINGMGVGGR</sequence>
<dbReference type="GO" id="GO:0005576">
    <property type="term" value="C:extracellular region"/>
    <property type="evidence" value="ECO:0007669"/>
    <property type="project" value="UniProtKB-SubCell"/>
</dbReference>
<feature type="domain" description="Flagellar hook-associated protein FlgK helical" evidence="10">
    <location>
        <begin position="102"/>
        <end position="380"/>
    </location>
</feature>
<dbReference type="Pfam" id="PF22638">
    <property type="entry name" value="FlgK_D1"/>
    <property type="match status" value="1"/>
</dbReference>